<reference evidence="1 2" key="1">
    <citation type="journal article" date="2014" name="Nat. Commun.">
        <title>Multiple recent horizontal transfers of a large genomic region in cheese making fungi.</title>
        <authorList>
            <person name="Cheeseman K."/>
            <person name="Ropars J."/>
            <person name="Renault P."/>
            <person name="Dupont J."/>
            <person name="Gouzy J."/>
            <person name="Branca A."/>
            <person name="Abraham A.L."/>
            <person name="Ceppi M."/>
            <person name="Conseiller E."/>
            <person name="Debuchy R."/>
            <person name="Malagnac F."/>
            <person name="Goarin A."/>
            <person name="Silar P."/>
            <person name="Lacoste S."/>
            <person name="Sallet E."/>
            <person name="Bensimon A."/>
            <person name="Giraud T."/>
            <person name="Brygoo Y."/>
        </authorList>
    </citation>
    <scope>NUCLEOTIDE SEQUENCE [LARGE SCALE GENOMIC DNA]</scope>
    <source>
        <strain evidence="2">FM 013</strain>
    </source>
</reference>
<evidence type="ECO:0000313" key="2">
    <source>
        <dbReference type="Proteomes" id="UP000053732"/>
    </source>
</evidence>
<proteinExistence type="predicted"/>
<sequence>MSPVCHNKVPGCSQALSTTSNITPLSDLSKTPSLDISGLDKAVVGYSSYIELLGVLPSCHRIDHLIEKYFTSISMEYRYLLISLKMLSLLNTQIHDYYRNRDLTQDIKRLADTYKSTERSHLLISIEVSPTIQIIFTILSLQLLEISDIIFVSVKGGLISEYSLARVEIELHRIKKHCSEIYIKLGESNSEFAFH</sequence>
<dbReference type="Proteomes" id="UP000053732">
    <property type="component" value="Unassembled WGS sequence"/>
</dbReference>
<evidence type="ECO:0000313" key="1">
    <source>
        <dbReference type="EMBL" id="CRL30252.1"/>
    </source>
</evidence>
<protein>
    <submittedName>
        <fullName evidence="1">Str. FM013</fullName>
    </submittedName>
</protein>
<keyword evidence="2" id="KW-1185">Reference proteome</keyword>
<dbReference type="AlphaFoldDB" id="A0A0G4PVS2"/>
<gene>
    <name evidence="1" type="ORF">PCAMFM013_S046g000056</name>
</gene>
<name>A0A0G4PVS2_PENC3</name>
<organism evidence="1 2">
    <name type="scientific">Penicillium camemberti (strain FM 013)</name>
    <dbReference type="NCBI Taxonomy" id="1429867"/>
    <lineage>
        <taxon>Eukaryota</taxon>
        <taxon>Fungi</taxon>
        <taxon>Dikarya</taxon>
        <taxon>Ascomycota</taxon>
        <taxon>Pezizomycotina</taxon>
        <taxon>Eurotiomycetes</taxon>
        <taxon>Eurotiomycetidae</taxon>
        <taxon>Eurotiales</taxon>
        <taxon>Aspergillaceae</taxon>
        <taxon>Penicillium</taxon>
    </lineage>
</organism>
<accession>A0A0G4PVS2</accession>
<dbReference type="EMBL" id="HG793179">
    <property type="protein sequence ID" value="CRL30252.1"/>
    <property type="molecule type" value="Genomic_DNA"/>
</dbReference>